<protein>
    <submittedName>
        <fullName evidence="4">Carbohydrate kinase family protein</fullName>
    </submittedName>
</protein>
<dbReference type="AlphaFoldDB" id="A0A842HB14"/>
<dbReference type="PANTHER" id="PTHR10584">
    <property type="entry name" value="SUGAR KINASE"/>
    <property type="match status" value="1"/>
</dbReference>
<keyword evidence="5" id="KW-1185">Reference proteome</keyword>
<evidence type="ECO:0000256" key="1">
    <source>
        <dbReference type="ARBA" id="ARBA00022679"/>
    </source>
</evidence>
<dbReference type="GO" id="GO:0016301">
    <property type="term" value="F:kinase activity"/>
    <property type="evidence" value="ECO:0007669"/>
    <property type="project" value="UniProtKB-KW"/>
</dbReference>
<evidence type="ECO:0000259" key="3">
    <source>
        <dbReference type="Pfam" id="PF00294"/>
    </source>
</evidence>
<keyword evidence="2 4" id="KW-0418">Kinase</keyword>
<dbReference type="InterPro" id="IPR029056">
    <property type="entry name" value="Ribokinase-like"/>
</dbReference>
<dbReference type="RefSeq" id="WP_185674473.1">
    <property type="nucleotide sequence ID" value="NZ_JACHVB010000013.1"/>
</dbReference>
<accession>A0A842HB14</accession>
<proteinExistence type="predicted"/>
<comment type="caution">
    <text evidence="4">The sequence shown here is derived from an EMBL/GenBank/DDBJ whole genome shotgun (WGS) entry which is preliminary data.</text>
</comment>
<dbReference type="SUPFAM" id="SSF53613">
    <property type="entry name" value="Ribokinase-like"/>
    <property type="match status" value="1"/>
</dbReference>
<dbReference type="Pfam" id="PF00294">
    <property type="entry name" value="PfkB"/>
    <property type="match status" value="1"/>
</dbReference>
<dbReference type="Gene3D" id="3.40.1190.20">
    <property type="match status" value="1"/>
</dbReference>
<sequence>MEKNSAFDVIGVGLVAVDVLWRTPEQVTVGSKNEVKDMVLQGGAPAGSTTSQLGRLGYRTGFLANLGENTLSAIAIEEFKRCGVRNDLFNMHEGAAPALALCEINPQTAERTVYYNLSHYRGLKKEDIPLDVIRQARLLIIDSFELEAMEVILEAVRGSAVRTVLDLEHGDSDTLIRCLKMGTDMILPWEAAETITGCNDPETALARMAEWTSGNLLITDGIKGSWAWNGGKILHQPSFRVQAVDTTGCGDAYHGGYAVGLLEGWDLPTRMEYGAWIAANVATALGGRTRLPDRKMLSQFDQSMLSGTTRDAVQTLIAQASLVS</sequence>
<keyword evidence="1" id="KW-0808">Transferase</keyword>
<evidence type="ECO:0000313" key="5">
    <source>
        <dbReference type="Proteomes" id="UP000546464"/>
    </source>
</evidence>
<name>A0A842HB14_9BACT</name>
<reference evidence="4 5" key="1">
    <citation type="submission" date="2020-07" db="EMBL/GenBank/DDBJ databases">
        <authorList>
            <person name="Feng X."/>
        </authorList>
    </citation>
    <scope>NUCLEOTIDE SEQUENCE [LARGE SCALE GENOMIC DNA]</scope>
    <source>
        <strain evidence="4 5">JCM31066</strain>
    </source>
</reference>
<dbReference type="EMBL" id="JACHVB010000013">
    <property type="protein sequence ID" value="MBC2593470.1"/>
    <property type="molecule type" value="Genomic_DNA"/>
</dbReference>
<dbReference type="Proteomes" id="UP000546464">
    <property type="component" value="Unassembled WGS sequence"/>
</dbReference>
<gene>
    <name evidence="4" type="ORF">H5P28_04270</name>
</gene>
<dbReference type="InterPro" id="IPR011611">
    <property type="entry name" value="PfkB_dom"/>
</dbReference>
<dbReference type="PANTHER" id="PTHR10584:SF166">
    <property type="entry name" value="RIBOKINASE"/>
    <property type="match status" value="1"/>
</dbReference>
<organism evidence="4 5">
    <name type="scientific">Ruficoccus amylovorans</name>
    <dbReference type="NCBI Taxonomy" id="1804625"/>
    <lineage>
        <taxon>Bacteria</taxon>
        <taxon>Pseudomonadati</taxon>
        <taxon>Verrucomicrobiota</taxon>
        <taxon>Opitutia</taxon>
        <taxon>Puniceicoccales</taxon>
        <taxon>Cerasicoccaceae</taxon>
        <taxon>Ruficoccus</taxon>
    </lineage>
</organism>
<evidence type="ECO:0000256" key="2">
    <source>
        <dbReference type="ARBA" id="ARBA00022777"/>
    </source>
</evidence>
<evidence type="ECO:0000313" key="4">
    <source>
        <dbReference type="EMBL" id="MBC2593470.1"/>
    </source>
</evidence>
<feature type="domain" description="Carbohydrate kinase PfkB" evidence="3">
    <location>
        <begin position="14"/>
        <end position="293"/>
    </location>
</feature>